<reference evidence="7 8" key="1">
    <citation type="journal article" date="2011" name="Science">
        <title>The Selaginella genome identifies genetic changes associated with the evolution of vascular plants.</title>
        <authorList>
            <person name="Banks J.A."/>
            <person name="Nishiyama T."/>
            <person name="Hasebe M."/>
            <person name="Bowman J.L."/>
            <person name="Gribskov M."/>
            <person name="dePamphilis C."/>
            <person name="Albert V.A."/>
            <person name="Aono N."/>
            <person name="Aoyama T."/>
            <person name="Ambrose B.A."/>
            <person name="Ashton N.W."/>
            <person name="Axtell M.J."/>
            <person name="Barker E."/>
            <person name="Barker M.S."/>
            <person name="Bennetzen J.L."/>
            <person name="Bonawitz N.D."/>
            <person name="Chapple C."/>
            <person name="Cheng C."/>
            <person name="Correa L.G."/>
            <person name="Dacre M."/>
            <person name="DeBarry J."/>
            <person name="Dreyer I."/>
            <person name="Elias M."/>
            <person name="Engstrom E.M."/>
            <person name="Estelle M."/>
            <person name="Feng L."/>
            <person name="Finet C."/>
            <person name="Floyd S.K."/>
            <person name="Frommer W.B."/>
            <person name="Fujita T."/>
            <person name="Gramzow L."/>
            <person name="Gutensohn M."/>
            <person name="Harholt J."/>
            <person name="Hattori M."/>
            <person name="Heyl A."/>
            <person name="Hirai T."/>
            <person name="Hiwatashi Y."/>
            <person name="Ishikawa M."/>
            <person name="Iwata M."/>
            <person name="Karol K.G."/>
            <person name="Koehler B."/>
            <person name="Kolukisaoglu U."/>
            <person name="Kubo M."/>
            <person name="Kurata T."/>
            <person name="Lalonde S."/>
            <person name="Li K."/>
            <person name="Li Y."/>
            <person name="Litt A."/>
            <person name="Lyons E."/>
            <person name="Manning G."/>
            <person name="Maruyama T."/>
            <person name="Michael T.P."/>
            <person name="Mikami K."/>
            <person name="Miyazaki S."/>
            <person name="Morinaga S."/>
            <person name="Murata T."/>
            <person name="Mueller-Roeber B."/>
            <person name="Nelson D.R."/>
            <person name="Obara M."/>
            <person name="Oguri Y."/>
            <person name="Olmstead R.G."/>
            <person name="Onodera N."/>
            <person name="Petersen B.L."/>
            <person name="Pils B."/>
            <person name="Prigge M."/>
            <person name="Rensing S.A."/>
            <person name="Riano-Pachon D.M."/>
            <person name="Roberts A.W."/>
            <person name="Sato Y."/>
            <person name="Scheller H.V."/>
            <person name="Schulz B."/>
            <person name="Schulz C."/>
            <person name="Shakirov E.V."/>
            <person name="Shibagaki N."/>
            <person name="Shinohara N."/>
            <person name="Shippen D.E."/>
            <person name="Soerensen I."/>
            <person name="Sotooka R."/>
            <person name="Sugimoto N."/>
            <person name="Sugita M."/>
            <person name="Sumikawa N."/>
            <person name="Tanurdzic M."/>
            <person name="Theissen G."/>
            <person name="Ulvskov P."/>
            <person name="Wakazuki S."/>
            <person name="Weng J.K."/>
            <person name="Willats W.W."/>
            <person name="Wipf D."/>
            <person name="Wolf P.G."/>
            <person name="Yang L."/>
            <person name="Zimmer A.D."/>
            <person name="Zhu Q."/>
            <person name="Mitros T."/>
            <person name="Hellsten U."/>
            <person name="Loque D."/>
            <person name="Otillar R."/>
            <person name="Salamov A."/>
            <person name="Schmutz J."/>
            <person name="Shapiro H."/>
            <person name="Lindquist E."/>
            <person name="Lucas S."/>
            <person name="Rokhsar D."/>
            <person name="Grigoriev I.V."/>
        </authorList>
    </citation>
    <scope>NUCLEOTIDE SEQUENCE [LARGE SCALE GENOMIC DNA]</scope>
</reference>
<dbReference type="OMA" id="QDMQNPT"/>
<dbReference type="GO" id="GO:0000139">
    <property type="term" value="C:Golgi membrane"/>
    <property type="evidence" value="ECO:0007669"/>
    <property type="project" value="UniProtKB-SubCell"/>
</dbReference>
<dbReference type="AlphaFoldDB" id="D8RAJ4"/>
<name>D8RAJ4_SELML</name>
<evidence type="ECO:0000313" key="7">
    <source>
        <dbReference type="EMBL" id="EFJ30334.1"/>
    </source>
</evidence>
<dbReference type="Gramene" id="EFJ30334">
    <property type="protein sequence ID" value="EFJ30334"/>
    <property type="gene ID" value="SELMODRAFT_451117"/>
</dbReference>
<dbReference type="EMBL" id="GL377575">
    <property type="protein sequence ID" value="EFJ30334.1"/>
    <property type="molecule type" value="Genomic_DNA"/>
</dbReference>
<keyword evidence="4" id="KW-0333">Golgi apparatus</keyword>
<feature type="non-terminal residue" evidence="7">
    <location>
        <position position="494"/>
    </location>
</feature>
<organism evidence="8">
    <name type="scientific">Selaginella moellendorffii</name>
    <name type="common">Spikemoss</name>
    <dbReference type="NCBI Taxonomy" id="88036"/>
    <lineage>
        <taxon>Eukaryota</taxon>
        <taxon>Viridiplantae</taxon>
        <taxon>Streptophyta</taxon>
        <taxon>Embryophyta</taxon>
        <taxon>Tracheophyta</taxon>
        <taxon>Lycopodiopsida</taxon>
        <taxon>Selaginellales</taxon>
        <taxon>Selaginellaceae</taxon>
        <taxon>Selaginella</taxon>
    </lineage>
</organism>
<keyword evidence="7" id="KW-0808">Transferase</keyword>
<dbReference type="HOGENOM" id="CLU_012659_4_2_1"/>
<dbReference type="Pfam" id="PF03016">
    <property type="entry name" value="Exostosin_GT47"/>
    <property type="match status" value="1"/>
</dbReference>
<gene>
    <name evidence="7" type="primary">GT47A2-2</name>
    <name evidence="7" type="ORF">SELMODRAFT_451117</name>
</gene>
<keyword evidence="5" id="KW-0472">Membrane</keyword>
<comment type="similarity">
    <text evidence="2">Belongs to the glycosyltransferase 47 family.</text>
</comment>
<keyword evidence="5" id="KW-0812">Transmembrane</keyword>
<dbReference type="PANTHER" id="PTHR11062">
    <property type="entry name" value="EXOSTOSIN HEPARAN SULFATE GLYCOSYLTRANSFERASE -RELATED"/>
    <property type="match status" value="1"/>
</dbReference>
<keyword evidence="8" id="KW-1185">Reference proteome</keyword>
<keyword evidence="7" id="KW-0328">Glycosyltransferase</keyword>
<evidence type="ECO:0000256" key="2">
    <source>
        <dbReference type="ARBA" id="ARBA00010271"/>
    </source>
</evidence>
<feature type="domain" description="Exostosin GT47" evidence="6">
    <location>
        <begin position="109"/>
        <end position="438"/>
    </location>
</feature>
<dbReference type="KEGG" id="smo:SELMODRAFT_451117"/>
<sequence length="494" mass="56773">MVVARDQAMVVQRRTMAMLLTRLVLATLFAVWVVWNFVPLEQLQSFTAPPAAEIRFSHSVEQHYKFSGHNDGGSLSEEMELGWKKKEIIDSLRSGSDTSSRVVSSGSPCSGRAIYIYKLPERFNRAILEQCGTFLPWFSMCDYFTNSGMGVPVQSSSSSVLAPAGKWFQTNQYALDVLFHQRLLHYPCLTDSPEEASLFYVPYYAGLDVLRYHYTNETLEQKNELGLEVMDLLKRQQWWWRRNGRDHLLVMGKITWDFRRNNETMWGNTLLKMAEFENMTKLLLERDPFEPNEIAVPHPTYFHPSSDSDISTWISRIASSSRDNLVSFAGMPRDPEHLRTHLINQCKDRPDRCKLLACSGNLCDSPEPTMELFLSSQFCMQPPGDSATRRSVFDSLIAGCIPVLFDADTAYFQYAWHLPEDSSSYSVFVSASDVKRRRVDVVDVVEHISPRQRLLMRRKIIEEIVPGLLYAQPGTRLLKYRDAFDTTIARLLQR</sequence>
<evidence type="ECO:0000256" key="4">
    <source>
        <dbReference type="ARBA" id="ARBA00023034"/>
    </source>
</evidence>
<dbReference type="Proteomes" id="UP000001514">
    <property type="component" value="Unassembled WGS sequence"/>
</dbReference>
<proteinExistence type="inferred from homology"/>
<evidence type="ECO:0000256" key="1">
    <source>
        <dbReference type="ARBA" id="ARBA00004323"/>
    </source>
</evidence>
<dbReference type="GO" id="GO:0016757">
    <property type="term" value="F:glycosyltransferase activity"/>
    <property type="evidence" value="ECO:0007669"/>
    <property type="project" value="UniProtKB-KW"/>
</dbReference>
<feature type="transmembrane region" description="Helical" evidence="5">
    <location>
        <begin position="20"/>
        <end position="38"/>
    </location>
</feature>
<evidence type="ECO:0000313" key="8">
    <source>
        <dbReference type="Proteomes" id="UP000001514"/>
    </source>
</evidence>
<dbReference type="PANTHER" id="PTHR11062:SF117">
    <property type="entry name" value="XYLOGLUCAN-SPECIFIC GALACTURONOSYLTRANSFERASE 1"/>
    <property type="match status" value="1"/>
</dbReference>
<comment type="subcellular location">
    <subcellularLocation>
        <location evidence="1">Golgi apparatus membrane</location>
        <topology evidence="1">Single-pass type II membrane protein</topology>
    </subcellularLocation>
</comment>
<keyword evidence="3" id="KW-0735">Signal-anchor</keyword>
<accession>D8RAJ4</accession>
<evidence type="ECO:0000259" key="6">
    <source>
        <dbReference type="Pfam" id="PF03016"/>
    </source>
</evidence>
<keyword evidence="5" id="KW-1133">Transmembrane helix</keyword>
<dbReference type="InterPro" id="IPR040911">
    <property type="entry name" value="Exostosin_GT47"/>
</dbReference>
<dbReference type="InterPro" id="IPR004263">
    <property type="entry name" value="Exostosin"/>
</dbReference>
<protein>
    <submittedName>
        <fullName evidence="7">Galactosyltransferase-like protein</fullName>
    </submittedName>
</protein>
<dbReference type="eggNOG" id="KOG1021">
    <property type="taxonomic scope" value="Eukaryota"/>
</dbReference>
<evidence type="ECO:0000256" key="5">
    <source>
        <dbReference type="SAM" id="Phobius"/>
    </source>
</evidence>
<dbReference type="InParanoid" id="D8RAJ4"/>
<evidence type="ECO:0000256" key="3">
    <source>
        <dbReference type="ARBA" id="ARBA00022968"/>
    </source>
</evidence>